<gene>
    <name evidence="1" type="ORF">PY649_08655</name>
</gene>
<dbReference type="RefSeq" id="WP_285867857.1">
    <property type="nucleotide sequence ID" value="NZ_JARFYM010000004.1"/>
</dbReference>
<accession>A0ABT7JT81</accession>
<reference evidence="1" key="1">
    <citation type="submission" date="2023-06" db="EMBL/GenBank/DDBJ databases">
        <title>Phylogenetic Diversity of Rhizobium strains.</title>
        <authorList>
            <person name="Moura F.T."/>
            <person name="Helene L.C.F."/>
            <person name="Hungria M."/>
        </authorList>
    </citation>
    <scope>NUCLEOTIDE SEQUENCE</scope>
    <source>
        <strain evidence="1">CCGE526</strain>
    </source>
</reference>
<evidence type="ECO:0000313" key="1">
    <source>
        <dbReference type="EMBL" id="MDL2398960.1"/>
    </source>
</evidence>
<sequence>MGTPSFYVGVHNFTALSISKGSKASAEIAARRPHHRNQPCKDTHCAVLIEHVLRQTKAPAMVENADEDVNVKVDADLF</sequence>
<proteinExistence type="predicted"/>
<dbReference type="Proteomes" id="UP001172645">
    <property type="component" value="Unassembled WGS sequence"/>
</dbReference>
<organism evidence="1 2">
    <name type="scientific">Rhizobium mayense</name>
    <dbReference type="NCBI Taxonomy" id="1312184"/>
    <lineage>
        <taxon>Bacteria</taxon>
        <taxon>Pseudomonadati</taxon>
        <taxon>Pseudomonadota</taxon>
        <taxon>Alphaproteobacteria</taxon>
        <taxon>Hyphomicrobiales</taxon>
        <taxon>Rhizobiaceae</taxon>
        <taxon>Rhizobium/Agrobacterium group</taxon>
        <taxon>Rhizobium</taxon>
    </lineage>
</organism>
<evidence type="ECO:0000313" key="2">
    <source>
        <dbReference type="Proteomes" id="UP001172645"/>
    </source>
</evidence>
<name>A0ABT7JT81_9HYPH</name>
<protein>
    <submittedName>
        <fullName evidence="1">Uncharacterized protein</fullName>
    </submittedName>
</protein>
<comment type="caution">
    <text evidence="1">The sequence shown here is derived from an EMBL/GenBank/DDBJ whole genome shotgun (WGS) entry which is preliminary data.</text>
</comment>
<dbReference type="EMBL" id="JARFYM010000004">
    <property type="protein sequence ID" value="MDL2398960.1"/>
    <property type="molecule type" value="Genomic_DNA"/>
</dbReference>
<keyword evidence="2" id="KW-1185">Reference proteome</keyword>